<sequence length="98" mass="11708">AKHQNIELLNKKFTDFEKKLQRNRRQLSSKNRLAAKIITTINLRSKIVERIDLFEKQEENPTNNSQKTDEVTEENFLMKMQKHTYDNNKERLDLTTSS</sequence>
<organism evidence="2 3">
    <name type="scientific">Schistosoma japonicum</name>
    <name type="common">Blood fluke</name>
    <dbReference type="NCBI Taxonomy" id="6182"/>
    <lineage>
        <taxon>Eukaryota</taxon>
        <taxon>Metazoa</taxon>
        <taxon>Spiralia</taxon>
        <taxon>Lophotrochozoa</taxon>
        <taxon>Platyhelminthes</taxon>
        <taxon>Trematoda</taxon>
        <taxon>Digenea</taxon>
        <taxon>Strigeidida</taxon>
        <taxon>Schistosomatoidea</taxon>
        <taxon>Schistosomatidae</taxon>
        <taxon>Schistosoma</taxon>
    </lineage>
</organism>
<dbReference type="AlphaFoldDB" id="A0A4Z2DI20"/>
<dbReference type="EMBL" id="SKCS01000129">
    <property type="protein sequence ID" value="TNN16134.1"/>
    <property type="molecule type" value="Genomic_DNA"/>
</dbReference>
<dbReference type="Proteomes" id="UP000311919">
    <property type="component" value="Unassembled WGS sequence"/>
</dbReference>
<comment type="caution">
    <text evidence="2">The sequence shown here is derived from an EMBL/GenBank/DDBJ whole genome shotgun (WGS) entry which is preliminary data.</text>
</comment>
<evidence type="ECO:0000256" key="1">
    <source>
        <dbReference type="SAM" id="MobiDB-lite"/>
    </source>
</evidence>
<proteinExistence type="predicted"/>
<name>A0A4Z2DI20_SCHJA</name>
<gene>
    <name evidence="2" type="ORF">EWB00_000711</name>
</gene>
<feature type="non-terminal residue" evidence="2">
    <location>
        <position position="1"/>
    </location>
</feature>
<accession>A0A4Z2DI20</accession>
<keyword evidence="3" id="KW-1185">Reference proteome</keyword>
<feature type="region of interest" description="Disordered" evidence="1">
    <location>
        <begin position="79"/>
        <end position="98"/>
    </location>
</feature>
<evidence type="ECO:0000313" key="3">
    <source>
        <dbReference type="Proteomes" id="UP000311919"/>
    </source>
</evidence>
<feature type="compositionally biased region" description="Basic and acidic residues" evidence="1">
    <location>
        <begin position="83"/>
        <end position="98"/>
    </location>
</feature>
<reference evidence="2 3" key="1">
    <citation type="submission" date="2019-03" db="EMBL/GenBank/DDBJ databases">
        <title>An improved genome assembly of the fluke Schistosoma japonicum.</title>
        <authorList>
            <person name="Hu W."/>
            <person name="Luo F."/>
            <person name="Yin M."/>
            <person name="Mo X."/>
            <person name="Sun C."/>
            <person name="Wu Q."/>
            <person name="Zhu B."/>
            <person name="Xiang M."/>
            <person name="Wang J."/>
            <person name="Wang Y."/>
            <person name="Zhang T."/>
            <person name="Xu B."/>
            <person name="Zheng H."/>
            <person name="Feng Z."/>
        </authorList>
    </citation>
    <scope>NUCLEOTIDE SEQUENCE [LARGE SCALE GENOMIC DNA]</scope>
    <source>
        <strain evidence="2">HuSjv2</strain>
        <tissue evidence="2">Worms</tissue>
    </source>
</reference>
<evidence type="ECO:0000313" key="2">
    <source>
        <dbReference type="EMBL" id="TNN16134.1"/>
    </source>
</evidence>
<protein>
    <submittedName>
        <fullName evidence="2">Uncharacterized protein</fullName>
    </submittedName>
</protein>